<accession>A0A2A6BD70</accession>
<dbReference type="EnsemblMetazoa" id="PPA38961.1">
    <property type="protein sequence ID" value="PPA38961.1"/>
    <property type="gene ID" value="WBGene00277330"/>
</dbReference>
<protein>
    <submittedName>
        <fullName evidence="1">Uncharacterized protein</fullName>
    </submittedName>
</protein>
<reference evidence="2" key="1">
    <citation type="journal article" date="2008" name="Nat. Genet.">
        <title>The Pristionchus pacificus genome provides a unique perspective on nematode lifestyle and parasitism.</title>
        <authorList>
            <person name="Dieterich C."/>
            <person name="Clifton S.W."/>
            <person name="Schuster L.N."/>
            <person name="Chinwalla A."/>
            <person name="Delehaunty K."/>
            <person name="Dinkelacker I."/>
            <person name="Fulton L."/>
            <person name="Fulton R."/>
            <person name="Godfrey J."/>
            <person name="Minx P."/>
            <person name="Mitreva M."/>
            <person name="Roeseler W."/>
            <person name="Tian H."/>
            <person name="Witte H."/>
            <person name="Yang S.P."/>
            <person name="Wilson R.K."/>
            <person name="Sommer R.J."/>
        </authorList>
    </citation>
    <scope>NUCLEOTIDE SEQUENCE [LARGE SCALE GENOMIC DNA]</scope>
    <source>
        <strain evidence="2">PS312</strain>
    </source>
</reference>
<keyword evidence="2" id="KW-1185">Reference proteome</keyword>
<organism evidence="1 2">
    <name type="scientific">Pristionchus pacificus</name>
    <name type="common">Parasitic nematode worm</name>
    <dbReference type="NCBI Taxonomy" id="54126"/>
    <lineage>
        <taxon>Eukaryota</taxon>
        <taxon>Metazoa</taxon>
        <taxon>Ecdysozoa</taxon>
        <taxon>Nematoda</taxon>
        <taxon>Chromadorea</taxon>
        <taxon>Rhabditida</taxon>
        <taxon>Rhabditina</taxon>
        <taxon>Diplogasteromorpha</taxon>
        <taxon>Diplogasteroidea</taxon>
        <taxon>Neodiplogasteridae</taxon>
        <taxon>Pristionchus</taxon>
    </lineage>
</organism>
<name>A0A2A6BD70_PRIPA</name>
<evidence type="ECO:0000313" key="1">
    <source>
        <dbReference type="EnsemblMetazoa" id="PPA38961.1"/>
    </source>
</evidence>
<evidence type="ECO:0000313" key="2">
    <source>
        <dbReference type="Proteomes" id="UP000005239"/>
    </source>
</evidence>
<reference evidence="1" key="2">
    <citation type="submission" date="2022-06" db="UniProtKB">
        <authorList>
            <consortium name="EnsemblMetazoa"/>
        </authorList>
    </citation>
    <scope>IDENTIFICATION</scope>
    <source>
        <strain evidence="1">PS312</strain>
    </source>
</reference>
<accession>A0A8R1YWJ8</accession>
<proteinExistence type="predicted"/>
<dbReference type="Proteomes" id="UP000005239">
    <property type="component" value="Unassembled WGS sequence"/>
</dbReference>
<dbReference type="AlphaFoldDB" id="A0A2A6BD70"/>
<gene>
    <name evidence="1" type="primary">WBGene00277330</name>
</gene>
<sequence>MRHRVRWFLFKGRLIFVDGDLVRATSGRRRKVEK</sequence>